<feature type="region of interest" description="Disordered" evidence="8">
    <location>
        <begin position="317"/>
        <end position="355"/>
    </location>
</feature>
<dbReference type="Pfam" id="PF00145">
    <property type="entry name" value="DNA_methylase"/>
    <property type="match status" value="1"/>
</dbReference>
<dbReference type="AlphaFoldDB" id="A0A5N8W3K1"/>
<comment type="similarity">
    <text evidence="6 7">Belongs to the class I-like SAM-binding methyltransferase superfamily. C5-methyltransferase family.</text>
</comment>
<dbReference type="EC" id="2.1.1.37" evidence="1"/>
<dbReference type="GO" id="GO:0003677">
    <property type="term" value="F:DNA binding"/>
    <property type="evidence" value="ECO:0007669"/>
    <property type="project" value="TreeGrafter"/>
</dbReference>
<dbReference type="Gene3D" id="3.90.120.10">
    <property type="entry name" value="DNA Methylase, subunit A, domain 2"/>
    <property type="match status" value="1"/>
</dbReference>
<protein>
    <recommendedName>
        <fullName evidence="1">DNA (cytosine-5-)-methyltransferase</fullName>
        <ecNumber evidence="1">2.1.1.37</ecNumber>
    </recommendedName>
</protein>
<dbReference type="EMBL" id="VJZE01000131">
    <property type="protein sequence ID" value="MPY42080.1"/>
    <property type="molecule type" value="Genomic_DNA"/>
</dbReference>
<dbReference type="GO" id="GO:0044027">
    <property type="term" value="P:negative regulation of gene expression via chromosomal CpG island methylation"/>
    <property type="evidence" value="ECO:0007669"/>
    <property type="project" value="TreeGrafter"/>
</dbReference>
<reference evidence="9 10" key="1">
    <citation type="submission" date="2019-07" db="EMBL/GenBank/DDBJ databases">
        <title>New species of Amycolatopsis and Streptomyces.</title>
        <authorList>
            <person name="Duangmal K."/>
            <person name="Teo W.F.A."/>
            <person name="Lipun K."/>
        </authorList>
    </citation>
    <scope>NUCLEOTIDE SEQUENCE [LARGE SCALE GENOMIC DNA]</scope>
    <source>
        <strain evidence="9 10">TISTR 2346</strain>
    </source>
</reference>
<feature type="compositionally biased region" description="Polar residues" evidence="8">
    <location>
        <begin position="319"/>
        <end position="337"/>
    </location>
</feature>
<sequence>MPTCVELCAGAGGQALGLERAGFRHETLIELDRDACRTLRTNRPQWNVMEADVRSVSAELISGGRACLLAAGVPCPPFSLAGKQLGADDERDLFPPVLSLISAIKPRAVLIENVKGLLQRKFAAYRSSVIQTLKSLGYTAEWKLLYARDFGVPQLRPRAVLVALEAHAFGGFQWPDGNSPVSGNALVGDVLRDSMGSRGWELADHWAQQARQIAPTLCGGSKKHGGPDLGPSRARQAWAKIGVNGSGVADAPPAPGDPLPVKLTVEQMALLQGFPPDWKFEGLKTSAYRQVGNAFPPPVAQAVGLKIAEALHKADASAASDTPQTDGTGETAFTGSCCTPPLTLSEAPESLSYEH</sequence>
<keyword evidence="3 6" id="KW-0808">Transferase</keyword>
<evidence type="ECO:0000313" key="10">
    <source>
        <dbReference type="Proteomes" id="UP000326979"/>
    </source>
</evidence>
<dbReference type="PANTHER" id="PTHR10629:SF52">
    <property type="entry name" value="DNA (CYTOSINE-5)-METHYLTRANSFERASE 1"/>
    <property type="match status" value="1"/>
</dbReference>
<feature type="active site" evidence="6">
    <location>
        <position position="75"/>
    </location>
</feature>
<keyword evidence="5" id="KW-0680">Restriction system</keyword>
<evidence type="ECO:0000256" key="6">
    <source>
        <dbReference type="PROSITE-ProRule" id="PRU01016"/>
    </source>
</evidence>
<dbReference type="PROSITE" id="PS00095">
    <property type="entry name" value="C5_MTASE_2"/>
    <property type="match status" value="1"/>
</dbReference>
<evidence type="ECO:0000256" key="3">
    <source>
        <dbReference type="ARBA" id="ARBA00022679"/>
    </source>
</evidence>
<dbReference type="Proteomes" id="UP000326979">
    <property type="component" value="Unassembled WGS sequence"/>
</dbReference>
<dbReference type="InterPro" id="IPR050390">
    <property type="entry name" value="C5-Methyltransferase"/>
</dbReference>
<comment type="caution">
    <text evidence="9">The sequence shown here is derived from an EMBL/GenBank/DDBJ whole genome shotgun (WGS) entry which is preliminary data.</text>
</comment>
<evidence type="ECO:0000256" key="4">
    <source>
        <dbReference type="ARBA" id="ARBA00022691"/>
    </source>
</evidence>
<keyword evidence="4 6" id="KW-0949">S-adenosyl-L-methionine</keyword>
<dbReference type="InterPro" id="IPR031303">
    <property type="entry name" value="C5_meth_CS"/>
</dbReference>
<keyword evidence="10" id="KW-1185">Reference proteome</keyword>
<evidence type="ECO:0000256" key="7">
    <source>
        <dbReference type="RuleBase" id="RU000416"/>
    </source>
</evidence>
<evidence type="ECO:0000256" key="8">
    <source>
        <dbReference type="SAM" id="MobiDB-lite"/>
    </source>
</evidence>
<dbReference type="NCBIfam" id="TIGR00675">
    <property type="entry name" value="dcm"/>
    <property type="match status" value="1"/>
</dbReference>
<dbReference type="GO" id="GO:0003886">
    <property type="term" value="F:DNA (cytosine-5-)-methyltransferase activity"/>
    <property type="evidence" value="ECO:0007669"/>
    <property type="project" value="UniProtKB-EC"/>
</dbReference>
<dbReference type="GO" id="GO:0009307">
    <property type="term" value="P:DNA restriction-modification system"/>
    <property type="evidence" value="ECO:0007669"/>
    <property type="project" value="UniProtKB-KW"/>
</dbReference>
<dbReference type="InterPro" id="IPR029063">
    <property type="entry name" value="SAM-dependent_MTases_sf"/>
</dbReference>
<evidence type="ECO:0000256" key="2">
    <source>
        <dbReference type="ARBA" id="ARBA00022603"/>
    </source>
</evidence>
<evidence type="ECO:0000313" key="9">
    <source>
        <dbReference type="EMBL" id="MPY42080.1"/>
    </source>
</evidence>
<dbReference type="PANTHER" id="PTHR10629">
    <property type="entry name" value="CYTOSINE-SPECIFIC METHYLTRANSFERASE"/>
    <property type="match status" value="1"/>
</dbReference>
<gene>
    <name evidence="9" type="ORF">FNH04_19880</name>
</gene>
<evidence type="ECO:0000256" key="1">
    <source>
        <dbReference type="ARBA" id="ARBA00011975"/>
    </source>
</evidence>
<dbReference type="Gene3D" id="3.40.50.150">
    <property type="entry name" value="Vaccinia Virus protein VP39"/>
    <property type="match status" value="1"/>
</dbReference>
<name>A0A5N8W3K1_9ACTN</name>
<keyword evidence="2 6" id="KW-0489">Methyltransferase</keyword>
<dbReference type="PRINTS" id="PR00105">
    <property type="entry name" value="C5METTRFRASE"/>
</dbReference>
<dbReference type="SUPFAM" id="SSF53335">
    <property type="entry name" value="S-adenosyl-L-methionine-dependent methyltransferases"/>
    <property type="match status" value="1"/>
</dbReference>
<proteinExistence type="inferred from homology"/>
<evidence type="ECO:0000256" key="5">
    <source>
        <dbReference type="ARBA" id="ARBA00022747"/>
    </source>
</evidence>
<dbReference type="GO" id="GO:0032259">
    <property type="term" value="P:methylation"/>
    <property type="evidence" value="ECO:0007669"/>
    <property type="project" value="UniProtKB-KW"/>
</dbReference>
<dbReference type="InterPro" id="IPR001525">
    <property type="entry name" value="C5_MeTfrase"/>
</dbReference>
<dbReference type="PROSITE" id="PS51679">
    <property type="entry name" value="SAM_MT_C5"/>
    <property type="match status" value="1"/>
</dbReference>
<organism evidence="9 10">
    <name type="scientific">Streptomyces phyllanthi</name>
    <dbReference type="NCBI Taxonomy" id="1803180"/>
    <lineage>
        <taxon>Bacteria</taxon>
        <taxon>Bacillati</taxon>
        <taxon>Actinomycetota</taxon>
        <taxon>Actinomycetes</taxon>
        <taxon>Kitasatosporales</taxon>
        <taxon>Streptomycetaceae</taxon>
        <taxon>Streptomyces</taxon>
    </lineage>
</organism>
<accession>A0A5N8W3K1</accession>